<evidence type="ECO:0000313" key="20">
    <source>
        <dbReference type="Proteomes" id="UP000450676"/>
    </source>
</evidence>
<dbReference type="PANTHER" id="PTHR43065:SF46">
    <property type="entry name" value="C4-DICARBOXYLATE TRANSPORT SENSOR PROTEIN DCTB"/>
    <property type="match status" value="1"/>
</dbReference>
<evidence type="ECO:0000256" key="12">
    <source>
        <dbReference type="ARBA" id="ARBA00022989"/>
    </source>
</evidence>
<keyword evidence="10 19" id="KW-0418">Kinase</keyword>
<evidence type="ECO:0000256" key="8">
    <source>
        <dbReference type="ARBA" id="ARBA00022692"/>
    </source>
</evidence>
<evidence type="ECO:0000256" key="16">
    <source>
        <dbReference type="SAM" id="Coils"/>
    </source>
</evidence>
<dbReference type="Gene3D" id="1.10.287.130">
    <property type="match status" value="1"/>
</dbReference>
<protein>
    <recommendedName>
        <fullName evidence="15">C4-dicarboxylate transport sensor protein DctB</fullName>
        <ecNumber evidence="3">2.7.13.3</ecNumber>
    </recommendedName>
</protein>
<dbReference type="CDD" id="cd00075">
    <property type="entry name" value="HATPase"/>
    <property type="match status" value="1"/>
</dbReference>
<keyword evidence="5" id="KW-0997">Cell inner membrane</keyword>
<dbReference type="InterPro" id="IPR036890">
    <property type="entry name" value="HATPase_C_sf"/>
</dbReference>
<keyword evidence="6" id="KW-0597">Phosphoprotein</keyword>
<evidence type="ECO:0000256" key="13">
    <source>
        <dbReference type="ARBA" id="ARBA00023012"/>
    </source>
</evidence>
<evidence type="ECO:0000256" key="17">
    <source>
        <dbReference type="SAM" id="Phobius"/>
    </source>
</evidence>
<dbReference type="Proteomes" id="UP000450676">
    <property type="component" value="Unassembled WGS sequence"/>
</dbReference>
<keyword evidence="4" id="KW-1003">Cell membrane</keyword>
<keyword evidence="14 17" id="KW-0472">Membrane</keyword>
<proteinExistence type="predicted"/>
<dbReference type="SMART" id="SM00388">
    <property type="entry name" value="HisKA"/>
    <property type="match status" value="1"/>
</dbReference>
<evidence type="ECO:0000256" key="15">
    <source>
        <dbReference type="ARBA" id="ARBA00073143"/>
    </source>
</evidence>
<keyword evidence="7" id="KW-0808">Transferase</keyword>
<evidence type="ECO:0000256" key="7">
    <source>
        <dbReference type="ARBA" id="ARBA00022679"/>
    </source>
</evidence>
<comment type="caution">
    <text evidence="19">The sequence shown here is derived from an EMBL/GenBank/DDBJ whole genome shotgun (WGS) entry which is preliminary data.</text>
</comment>
<dbReference type="InterPro" id="IPR005467">
    <property type="entry name" value="His_kinase_dom"/>
</dbReference>
<dbReference type="GO" id="GO:0000155">
    <property type="term" value="F:phosphorelay sensor kinase activity"/>
    <property type="evidence" value="ECO:0007669"/>
    <property type="project" value="InterPro"/>
</dbReference>
<dbReference type="EMBL" id="WWCU01000019">
    <property type="protein sequence ID" value="MYN09056.1"/>
    <property type="molecule type" value="Genomic_DNA"/>
</dbReference>
<evidence type="ECO:0000313" key="19">
    <source>
        <dbReference type="EMBL" id="MYN09056.1"/>
    </source>
</evidence>
<keyword evidence="11" id="KW-0067">ATP-binding</keyword>
<dbReference type="RefSeq" id="WP_161073365.1">
    <property type="nucleotide sequence ID" value="NZ_WWCU01000019.1"/>
</dbReference>
<dbReference type="Pfam" id="PF00512">
    <property type="entry name" value="HisKA"/>
    <property type="match status" value="1"/>
</dbReference>
<dbReference type="PIRSF" id="PIRSF036431">
    <property type="entry name" value="STHK_DctB"/>
    <property type="match status" value="1"/>
</dbReference>
<reference evidence="19 20" key="1">
    <citation type="submission" date="2019-12" db="EMBL/GenBank/DDBJ databases">
        <title>Novel species isolated from a subtropical stream in China.</title>
        <authorList>
            <person name="Lu H."/>
        </authorList>
    </citation>
    <scope>NUCLEOTIDE SEQUENCE [LARGE SCALE GENOMIC DNA]</scope>
    <source>
        <strain evidence="19 20">FT127W</strain>
    </source>
</reference>
<dbReference type="Gene3D" id="6.10.250.3020">
    <property type="match status" value="1"/>
</dbReference>
<dbReference type="PANTHER" id="PTHR43065">
    <property type="entry name" value="SENSOR HISTIDINE KINASE"/>
    <property type="match status" value="1"/>
</dbReference>
<gene>
    <name evidence="19" type="ORF">GTP77_17155</name>
</gene>
<dbReference type="AlphaFoldDB" id="A0A7X4KPC4"/>
<dbReference type="GO" id="GO:0005886">
    <property type="term" value="C:plasma membrane"/>
    <property type="evidence" value="ECO:0007669"/>
    <property type="project" value="UniProtKB-SubCell"/>
</dbReference>
<dbReference type="EC" id="2.7.13.3" evidence="3"/>
<keyword evidence="16" id="KW-0175">Coiled coil</keyword>
<dbReference type="Pfam" id="PF02518">
    <property type="entry name" value="HATPase_c"/>
    <property type="match status" value="1"/>
</dbReference>
<evidence type="ECO:0000256" key="11">
    <source>
        <dbReference type="ARBA" id="ARBA00022840"/>
    </source>
</evidence>
<dbReference type="InterPro" id="IPR029151">
    <property type="entry name" value="Sensor-like_sf"/>
</dbReference>
<sequence length="598" mass="65209">MRAKLFRVLVFLGTAGVVAAAWWTGTLRAQADLMEQGRRQLELLAPDLQSAMEKYETLPFVLGFQPDLIQALAHTDDAPTIARLNQSLQTIQQQAKVGAIYMMDRTGLTLGASNWDQPLGFVGKNFSYRPYFNEALHGRAGLFYGIGTSTSEAGYFIAQPVYRNGTAGGPVAGVVVAKISLADFEQTWRSSEHAIALADRHGVIFLSNQPQWRYRSLQPLSAATTQELAHTQQYMGQTVAPLPAHPGQFAARPVGRLGWQLMLFPSQARVARAGLQWALAAVLLLSCAAASWWALHQRRRRLEERKESRQALQQAARELDSRIVERTQQLRETNHDLENKYARLKAAEQMLRSTQNELVQAGKLAMLGQMAAGVTHELNQPLAAIRAFADNARTFLQRGQPAQAEANLGHIGDASARMGAIISQLKGFARKDEAICAVDMAKPVRASAFMMESEFRRHGVALAIDAGAEPDAVPLLVAGDPVRIEQVLINLLRNALDAVEESPERQVCITLARVDDHAEVRISDSGGGIPEQVAAHLFEPFYTTKPSGKGLGLGLAISSSIVQAMNGQLTAHNLPGGGAQFVLRLPLQLESTNASHPH</sequence>
<feature type="transmembrane region" description="Helical" evidence="17">
    <location>
        <begin position="275"/>
        <end position="295"/>
    </location>
</feature>
<keyword evidence="12 17" id="KW-1133">Transmembrane helix</keyword>
<evidence type="ECO:0000256" key="4">
    <source>
        <dbReference type="ARBA" id="ARBA00022475"/>
    </source>
</evidence>
<evidence type="ECO:0000259" key="18">
    <source>
        <dbReference type="PROSITE" id="PS50109"/>
    </source>
</evidence>
<evidence type="ECO:0000256" key="9">
    <source>
        <dbReference type="ARBA" id="ARBA00022741"/>
    </source>
</evidence>
<dbReference type="InterPro" id="IPR017055">
    <property type="entry name" value="Sig_transdc_His_kinase_DctB"/>
</dbReference>
<keyword evidence="9" id="KW-0547">Nucleotide-binding</keyword>
<evidence type="ECO:0000256" key="10">
    <source>
        <dbReference type="ARBA" id="ARBA00022777"/>
    </source>
</evidence>
<dbReference type="GO" id="GO:0005524">
    <property type="term" value="F:ATP binding"/>
    <property type="evidence" value="ECO:0007669"/>
    <property type="project" value="UniProtKB-KW"/>
</dbReference>
<comment type="catalytic activity">
    <reaction evidence="1">
        <text>ATP + protein L-histidine = ADP + protein N-phospho-L-histidine.</text>
        <dbReference type="EC" id="2.7.13.3"/>
    </reaction>
</comment>
<dbReference type="Gene3D" id="3.30.565.10">
    <property type="entry name" value="Histidine kinase-like ATPase, C-terminal domain"/>
    <property type="match status" value="1"/>
</dbReference>
<dbReference type="InterPro" id="IPR003594">
    <property type="entry name" value="HATPase_dom"/>
</dbReference>
<dbReference type="Gene3D" id="3.30.450.20">
    <property type="entry name" value="PAS domain"/>
    <property type="match status" value="2"/>
</dbReference>
<name>A0A7X4KPC4_9BURK</name>
<evidence type="ECO:0000256" key="1">
    <source>
        <dbReference type="ARBA" id="ARBA00000085"/>
    </source>
</evidence>
<evidence type="ECO:0000256" key="14">
    <source>
        <dbReference type="ARBA" id="ARBA00023136"/>
    </source>
</evidence>
<dbReference type="SUPFAM" id="SSF47384">
    <property type="entry name" value="Homodimeric domain of signal transducing histidine kinase"/>
    <property type="match status" value="1"/>
</dbReference>
<dbReference type="PROSITE" id="PS50109">
    <property type="entry name" value="HIS_KIN"/>
    <property type="match status" value="1"/>
</dbReference>
<dbReference type="SMART" id="SM00387">
    <property type="entry name" value="HATPase_c"/>
    <property type="match status" value="1"/>
</dbReference>
<evidence type="ECO:0000256" key="2">
    <source>
        <dbReference type="ARBA" id="ARBA00004429"/>
    </source>
</evidence>
<dbReference type="InterPro" id="IPR003661">
    <property type="entry name" value="HisK_dim/P_dom"/>
</dbReference>
<evidence type="ECO:0000256" key="5">
    <source>
        <dbReference type="ARBA" id="ARBA00022519"/>
    </source>
</evidence>
<dbReference type="InterPro" id="IPR036097">
    <property type="entry name" value="HisK_dim/P_sf"/>
</dbReference>
<comment type="subcellular location">
    <subcellularLocation>
        <location evidence="2">Cell inner membrane</location>
        <topology evidence="2">Multi-pass membrane protein</topology>
    </subcellularLocation>
</comment>
<dbReference type="SUPFAM" id="SSF55874">
    <property type="entry name" value="ATPase domain of HSP90 chaperone/DNA topoisomerase II/histidine kinase"/>
    <property type="match status" value="1"/>
</dbReference>
<keyword evidence="20" id="KW-1185">Reference proteome</keyword>
<evidence type="ECO:0000256" key="6">
    <source>
        <dbReference type="ARBA" id="ARBA00022553"/>
    </source>
</evidence>
<keyword evidence="13" id="KW-0902">Two-component regulatory system</keyword>
<dbReference type="InterPro" id="IPR004358">
    <property type="entry name" value="Sig_transdc_His_kin-like_C"/>
</dbReference>
<accession>A0A7X4KPC4</accession>
<feature type="domain" description="Histidine kinase" evidence="18">
    <location>
        <begin position="373"/>
        <end position="589"/>
    </location>
</feature>
<feature type="coiled-coil region" evidence="16">
    <location>
        <begin position="302"/>
        <end position="364"/>
    </location>
</feature>
<keyword evidence="8 17" id="KW-0812">Transmembrane</keyword>
<dbReference type="PRINTS" id="PR00344">
    <property type="entry name" value="BCTRLSENSOR"/>
</dbReference>
<organism evidence="19 20">
    <name type="scientific">Pseudoduganella aquatica</name>
    <dbReference type="NCBI Taxonomy" id="2660641"/>
    <lineage>
        <taxon>Bacteria</taxon>
        <taxon>Pseudomonadati</taxon>
        <taxon>Pseudomonadota</taxon>
        <taxon>Betaproteobacteria</taxon>
        <taxon>Burkholderiales</taxon>
        <taxon>Oxalobacteraceae</taxon>
        <taxon>Telluria group</taxon>
        <taxon>Pseudoduganella</taxon>
    </lineage>
</organism>
<evidence type="ECO:0000256" key="3">
    <source>
        <dbReference type="ARBA" id="ARBA00012438"/>
    </source>
</evidence>
<dbReference type="SUPFAM" id="SSF103190">
    <property type="entry name" value="Sensory domain-like"/>
    <property type="match status" value="1"/>
</dbReference>
<dbReference type="FunFam" id="1.10.287.130:FF:000049">
    <property type="entry name" value="C4-dicarboxylate transport sensor protein DctB"/>
    <property type="match status" value="1"/>
</dbReference>
<dbReference type="CDD" id="cd00082">
    <property type="entry name" value="HisKA"/>
    <property type="match status" value="1"/>
</dbReference>